<protein>
    <recommendedName>
        <fullName evidence="4">Zn(2)-C6 fungal-type domain-containing protein</fullName>
    </recommendedName>
</protein>
<dbReference type="PROSITE" id="PS50048">
    <property type="entry name" value="ZN2_CY6_FUNGAL_2"/>
    <property type="match status" value="2"/>
</dbReference>
<name>A0A9P5PW86_9AGAR</name>
<dbReference type="Proteomes" id="UP000772434">
    <property type="component" value="Unassembled WGS sequence"/>
</dbReference>
<feature type="compositionally biased region" description="Basic and acidic residues" evidence="3">
    <location>
        <begin position="120"/>
        <end position="133"/>
    </location>
</feature>
<dbReference type="Pfam" id="PF00172">
    <property type="entry name" value="Zn_clus"/>
    <property type="match status" value="1"/>
</dbReference>
<dbReference type="Gene3D" id="4.10.240.10">
    <property type="entry name" value="Zn(2)-C6 fungal-type DNA-binding domain"/>
    <property type="match status" value="2"/>
</dbReference>
<evidence type="ECO:0000256" key="3">
    <source>
        <dbReference type="SAM" id="MobiDB-lite"/>
    </source>
</evidence>
<feature type="region of interest" description="Disordered" evidence="3">
    <location>
        <begin position="157"/>
        <end position="200"/>
    </location>
</feature>
<organism evidence="5 6">
    <name type="scientific">Rhodocollybia butyracea</name>
    <dbReference type="NCBI Taxonomy" id="206335"/>
    <lineage>
        <taxon>Eukaryota</taxon>
        <taxon>Fungi</taxon>
        <taxon>Dikarya</taxon>
        <taxon>Basidiomycota</taxon>
        <taxon>Agaricomycotina</taxon>
        <taxon>Agaricomycetes</taxon>
        <taxon>Agaricomycetidae</taxon>
        <taxon>Agaricales</taxon>
        <taxon>Marasmiineae</taxon>
        <taxon>Omphalotaceae</taxon>
        <taxon>Rhodocollybia</taxon>
    </lineage>
</organism>
<comment type="caution">
    <text evidence="5">The sequence shown here is derived from an EMBL/GenBank/DDBJ whole genome shotgun (WGS) entry which is preliminary data.</text>
</comment>
<dbReference type="SUPFAM" id="SSF57701">
    <property type="entry name" value="Zn2/Cys6 DNA-binding domain"/>
    <property type="match status" value="2"/>
</dbReference>
<comment type="subcellular location">
    <subcellularLocation>
        <location evidence="1">Nucleus</location>
    </subcellularLocation>
</comment>
<dbReference type="PANTHER" id="PTHR31001">
    <property type="entry name" value="UNCHARACTERIZED TRANSCRIPTIONAL REGULATORY PROTEIN"/>
    <property type="match status" value="1"/>
</dbReference>
<evidence type="ECO:0000256" key="2">
    <source>
        <dbReference type="ARBA" id="ARBA00023242"/>
    </source>
</evidence>
<evidence type="ECO:0000313" key="5">
    <source>
        <dbReference type="EMBL" id="KAF9071108.1"/>
    </source>
</evidence>
<dbReference type="AlphaFoldDB" id="A0A9P5PW86"/>
<dbReference type="CDD" id="cd00067">
    <property type="entry name" value="GAL4"/>
    <property type="match status" value="1"/>
</dbReference>
<dbReference type="GO" id="GO:0000981">
    <property type="term" value="F:DNA-binding transcription factor activity, RNA polymerase II-specific"/>
    <property type="evidence" value="ECO:0007669"/>
    <property type="project" value="InterPro"/>
</dbReference>
<dbReference type="InterPro" id="IPR001138">
    <property type="entry name" value="Zn2Cys6_DnaBD"/>
</dbReference>
<feature type="compositionally biased region" description="Low complexity" evidence="3">
    <location>
        <begin position="172"/>
        <end position="185"/>
    </location>
</feature>
<accession>A0A9P5PW86</accession>
<dbReference type="OrthoDB" id="39175at2759"/>
<dbReference type="GO" id="GO:0008270">
    <property type="term" value="F:zinc ion binding"/>
    <property type="evidence" value="ECO:0007669"/>
    <property type="project" value="InterPro"/>
</dbReference>
<dbReference type="EMBL" id="JADNRY010000035">
    <property type="protein sequence ID" value="KAF9071108.1"/>
    <property type="molecule type" value="Genomic_DNA"/>
</dbReference>
<gene>
    <name evidence="5" type="ORF">BDP27DRAFT_1322790</name>
</gene>
<evidence type="ECO:0000256" key="1">
    <source>
        <dbReference type="ARBA" id="ARBA00004123"/>
    </source>
</evidence>
<dbReference type="InterPro" id="IPR036864">
    <property type="entry name" value="Zn2-C6_fun-type_DNA-bd_sf"/>
</dbReference>
<proteinExistence type="predicted"/>
<keyword evidence="6" id="KW-1185">Reference proteome</keyword>
<reference evidence="5" key="1">
    <citation type="submission" date="2020-11" db="EMBL/GenBank/DDBJ databases">
        <authorList>
            <consortium name="DOE Joint Genome Institute"/>
            <person name="Ahrendt S."/>
            <person name="Riley R."/>
            <person name="Andreopoulos W."/>
            <person name="Labutti K."/>
            <person name="Pangilinan J."/>
            <person name="Ruiz-Duenas F.J."/>
            <person name="Barrasa J.M."/>
            <person name="Sanchez-Garcia M."/>
            <person name="Camarero S."/>
            <person name="Miyauchi S."/>
            <person name="Serrano A."/>
            <person name="Linde D."/>
            <person name="Babiker R."/>
            <person name="Drula E."/>
            <person name="Ayuso-Fernandez I."/>
            <person name="Pacheco R."/>
            <person name="Padilla G."/>
            <person name="Ferreira P."/>
            <person name="Barriuso J."/>
            <person name="Kellner H."/>
            <person name="Castanera R."/>
            <person name="Alfaro M."/>
            <person name="Ramirez L."/>
            <person name="Pisabarro A.G."/>
            <person name="Kuo A."/>
            <person name="Tritt A."/>
            <person name="Lipzen A."/>
            <person name="He G."/>
            <person name="Yan M."/>
            <person name="Ng V."/>
            <person name="Cullen D."/>
            <person name="Martin F."/>
            <person name="Rosso M.-N."/>
            <person name="Henrissat B."/>
            <person name="Hibbett D."/>
            <person name="Martinez A.T."/>
            <person name="Grigoriev I.V."/>
        </authorList>
    </citation>
    <scope>NUCLEOTIDE SEQUENCE</scope>
    <source>
        <strain evidence="5">AH 40177</strain>
    </source>
</reference>
<sequence length="401" mass="44706">MSAQTSHDTKTRCDRCRKKNLKCDRAIPACQNCVGLKDCKYTSQNHSHRGIPRCATCQKYGLKCDRDMPACNQCQSQGRASQCAYLPRRRRNAEDKITFEDDIGTKAGTILKFGFIDKNSKDYEPSQPHKEEPPSLSAPVQTLRAFSVTKASDYEAGTSTASNYHPDSGAYSTRSSVGGRSNSSVRHSRNTSPNLVRTRSQPQFTPLPAVILQTVSEANYTELPAREVFEQKMSQFLDTLIPEMQESTSLSSTAYMGVARYLVTGELPPQVSPYLQTWMTTHRLLPGSQTHPLILIPRDPLPEDLAVILQQYQSDPVRYTHGDGTRLPEKSIFDRLPVQSELYDILAYAHQGHTDSFAMADEARKMGFAHITWPMADIFARLCPKCAPKDSESGGGITEDD</sequence>
<dbReference type="SMART" id="SM00066">
    <property type="entry name" value="GAL4"/>
    <property type="match status" value="2"/>
</dbReference>
<keyword evidence="2" id="KW-0539">Nucleus</keyword>
<feature type="domain" description="Zn(2)-C6 fungal-type" evidence="4">
    <location>
        <begin position="12"/>
        <end position="41"/>
    </location>
</feature>
<feature type="domain" description="Zn(2)-C6 fungal-type" evidence="4">
    <location>
        <begin position="53"/>
        <end position="85"/>
    </location>
</feature>
<evidence type="ECO:0000259" key="4">
    <source>
        <dbReference type="PROSITE" id="PS50048"/>
    </source>
</evidence>
<dbReference type="InterPro" id="IPR050613">
    <property type="entry name" value="Sec_Metabolite_Reg"/>
</dbReference>
<evidence type="ECO:0000313" key="6">
    <source>
        <dbReference type="Proteomes" id="UP000772434"/>
    </source>
</evidence>
<dbReference type="GO" id="GO:0005634">
    <property type="term" value="C:nucleus"/>
    <property type="evidence" value="ECO:0007669"/>
    <property type="project" value="UniProtKB-SubCell"/>
</dbReference>
<feature type="region of interest" description="Disordered" evidence="3">
    <location>
        <begin position="120"/>
        <end position="140"/>
    </location>
</feature>